<sequence length="827" mass="94739">MDHLELPRNSKHPPIYIPLVARENYDGGNLESYPQRVGWSDADVTGSNGCTKSKDERASFIQTWLFFGLLSKIFGGDFKQDDWITHTGADHPVIKTRNIEDHLKELELNFKVGTTSDEDGSVSEPAAIELEQTIFALSIELGAQPYLRAPHCTPEIENVLFQTHNWNLRILRHSLYNSDLDLVCLSIAALGEKLCTHFGILDDCMWLRGSDNNLIFQRMLDDGWCPLEIIRLREVLIVSDLYYISNMDRPGPTRCHQECREHIPLERVDDQTVFPKDSLQSMKCTAYHMDWENYRTQHVEGCDDCGDLVADGQLLDNILQGGFFPLLLPAAHAIDRSLGGTPPGKAASSKVRTGDLRIVSSETHRKYVCISHVWSDGLGNPHANAFPTCQYARVSDMLKKLYPGEEVPFWIDTICVPREPRQLRRKAIMLMRKTYRDADSVLVLDSYLANVDLDMIPRREAWLRFLSCGWNRRLWTLQESAMAKTVYLRFSDGFLNLDKCLTFKLPSRDTLMLLWHAIRGAWRRWSEDLPDWEESLLSTLSDSVAWRSTSILADEAICLGNLTDIEDSVMEQILLLDSHEERMVKFWEAQKKITTEVLFWGGPRLPQFPMRWAPLSFLDGYDTPYMTSQTNTFVPAFLNEWGLKFKLPGMILGSWRTNLWTSSLLRTQNKRWYAMTKYNDKVAKVNEENALLAVIFQEPDESFLEGLPVGAAMPGVLVSLSEKNYDVDCIFAKYESLVTIEKASRHRGWIDPLEKMVSRFNDFYRPELSGSSIEMDGTKLGHYNDNSTTESDIAVHWHDDRLSLDLGEKHLMFEVSELSSDQDWCVG</sequence>
<dbReference type="InParanoid" id="A0A2J6TH86"/>
<dbReference type="EMBL" id="KZ613783">
    <property type="protein sequence ID" value="PMD62370.1"/>
    <property type="molecule type" value="Genomic_DNA"/>
</dbReference>
<dbReference type="Pfam" id="PF06985">
    <property type="entry name" value="HET"/>
    <property type="match status" value="1"/>
</dbReference>
<feature type="domain" description="Heterokaryon incompatibility" evidence="1">
    <location>
        <begin position="367"/>
        <end position="444"/>
    </location>
</feature>
<evidence type="ECO:0000259" key="1">
    <source>
        <dbReference type="Pfam" id="PF06985"/>
    </source>
</evidence>
<organism evidence="2 3">
    <name type="scientific">Hyaloscypha bicolor E</name>
    <dbReference type="NCBI Taxonomy" id="1095630"/>
    <lineage>
        <taxon>Eukaryota</taxon>
        <taxon>Fungi</taxon>
        <taxon>Dikarya</taxon>
        <taxon>Ascomycota</taxon>
        <taxon>Pezizomycotina</taxon>
        <taxon>Leotiomycetes</taxon>
        <taxon>Helotiales</taxon>
        <taxon>Hyaloscyphaceae</taxon>
        <taxon>Hyaloscypha</taxon>
        <taxon>Hyaloscypha bicolor</taxon>
    </lineage>
</organism>
<dbReference type="OrthoDB" id="2426273at2759"/>
<dbReference type="InterPro" id="IPR010730">
    <property type="entry name" value="HET"/>
</dbReference>
<reference evidence="2 3" key="1">
    <citation type="submission" date="2016-04" db="EMBL/GenBank/DDBJ databases">
        <title>A degradative enzymes factory behind the ericoid mycorrhizal symbiosis.</title>
        <authorList>
            <consortium name="DOE Joint Genome Institute"/>
            <person name="Martino E."/>
            <person name="Morin E."/>
            <person name="Grelet G."/>
            <person name="Kuo A."/>
            <person name="Kohler A."/>
            <person name="Daghino S."/>
            <person name="Barry K."/>
            <person name="Choi C."/>
            <person name="Cichocki N."/>
            <person name="Clum A."/>
            <person name="Copeland A."/>
            <person name="Hainaut M."/>
            <person name="Haridas S."/>
            <person name="Labutti K."/>
            <person name="Lindquist E."/>
            <person name="Lipzen A."/>
            <person name="Khouja H.-R."/>
            <person name="Murat C."/>
            <person name="Ohm R."/>
            <person name="Olson A."/>
            <person name="Spatafora J."/>
            <person name="Veneault-Fourrey C."/>
            <person name="Henrissat B."/>
            <person name="Grigoriev I."/>
            <person name="Martin F."/>
            <person name="Perotto S."/>
        </authorList>
    </citation>
    <scope>NUCLEOTIDE SEQUENCE [LARGE SCALE GENOMIC DNA]</scope>
    <source>
        <strain evidence="2 3">E</strain>
    </source>
</reference>
<gene>
    <name evidence="2" type="ORF">K444DRAFT_661557</name>
</gene>
<evidence type="ECO:0000313" key="2">
    <source>
        <dbReference type="EMBL" id="PMD62370.1"/>
    </source>
</evidence>
<dbReference type="PANTHER" id="PTHR39596">
    <property type="match status" value="1"/>
</dbReference>
<keyword evidence="3" id="KW-1185">Reference proteome</keyword>
<dbReference type="RefSeq" id="XP_024739274.1">
    <property type="nucleotide sequence ID" value="XM_024886605.1"/>
</dbReference>
<protein>
    <recommendedName>
        <fullName evidence="1">Heterokaryon incompatibility domain-containing protein</fullName>
    </recommendedName>
</protein>
<evidence type="ECO:0000313" key="3">
    <source>
        <dbReference type="Proteomes" id="UP000235371"/>
    </source>
</evidence>
<accession>A0A2J6TH86</accession>
<dbReference type="Proteomes" id="UP000235371">
    <property type="component" value="Unassembled WGS sequence"/>
</dbReference>
<dbReference type="GeneID" id="36594682"/>
<name>A0A2J6TH86_9HELO</name>
<proteinExistence type="predicted"/>
<dbReference type="AlphaFoldDB" id="A0A2J6TH86"/>
<dbReference type="PANTHER" id="PTHR39596:SF2">
    <property type="entry name" value="HET DOMAIN PROTEIN (AFU_ORTHOLOGUE AFUA_1G17550)-RELATED"/>
    <property type="match status" value="1"/>
</dbReference>